<sequence>MARKFVLRVFVSAKHMTANVVDWNERRVVASASTVEQSIRDAFDWGRNCNAKAAASLGEVLAMRLKTEEPEIGLGGGVHMDVEKEIEKKSMDSGPEVWAVVKALRNRGVKVFVHNEDSVLFGQVYWVEKTCKLGIIRLGGKLTREAQTLCKG</sequence>
<dbReference type="GO" id="GO:0006412">
    <property type="term" value="P:translation"/>
    <property type="evidence" value="ECO:0007669"/>
    <property type="project" value="InterPro"/>
</dbReference>
<dbReference type="RefSeq" id="XP_027189359.1">
    <property type="nucleotide sequence ID" value="XM_027333558.1"/>
</dbReference>
<evidence type="ECO:0000256" key="2">
    <source>
        <dbReference type="ARBA" id="ARBA00022980"/>
    </source>
</evidence>
<evidence type="ECO:0000313" key="4">
    <source>
        <dbReference type="Proteomes" id="UP000087171"/>
    </source>
</evidence>
<gene>
    <name evidence="5" type="primary">LOC105851913</name>
</gene>
<dbReference type="KEGG" id="cam:105851913"/>
<name>A0A3Q7X6S9_CICAR</name>
<dbReference type="GO" id="GO:0003735">
    <property type="term" value="F:structural constituent of ribosome"/>
    <property type="evidence" value="ECO:0007669"/>
    <property type="project" value="InterPro"/>
</dbReference>
<dbReference type="Proteomes" id="UP000087171">
    <property type="component" value="Chromosome Ca4"/>
</dbReference>
<dbReference type="Gene3D" id="3.30.420.100">
    <property type="match status" value="1"/>
</dbReference>
<dbReference type="GO" id="GO:0005840">
    <property type="term" value="C:ribosome"/>
    <property type="evidence" value="ECO:0007669"/>
    <property type="project" value="UniProtKB-KW"/>
</dbReference>
<dbReference type="AlphaFoldDB" id="A0A3Q7X6S9"/>
<comment type="similarity">
    <text evidence="1">Belongs to the universal ribosomal protein uL18 family.</text>
</comment>
<organism evidence="4 5">
    <name type="scientific">Cicer arietinum</name>
    <name type="common">Chickpea</name>
    <name type="synonym">Garbanzo</name>
    <dbReference type="NCBI Taxonomy" id="3827"/>
    <lineage>
        <taxon>Eukaryota</taxon>
        <taxon>Viridiplantae</taxon>
        <taxon>Streptophyta</taxon>
        <taxon>Embryophyta</taxon>
        <taxon>Tracheophyta</taxon>
        <taxon>Spermatophyta</taxon>
        <taxon>Magnoliopsida</taxon>
        <taxon>eudicotyledons</taxon>
        <taxon>Gunneridae</taxon>
        <taxon>Pentapetalae</taxon>
        <taxon>rosids</taxon>
        <taxon>fabids</taxon>
        <taxon>Fabales</taxon>
        <taxon>Fabaceae</taxon>
        <taxon>Papilionoideae</taxon>
        <taxon>50 kb inversion clade</taxon>
        <taxon>NPAAA clade</taxon>
        <taxon>Hologalegina</taxon>
        <taxon>IRL clade</taxon>
        <taxon>Cicereae</taxon>
        <taxon>Cicer</taxon>
    </lineage>
</organism>
<evidence type="ECO:0000313" key="5">
    <source>
        <dbReference type="RefSeq" id="XP_027189359.1"/>
    </source>
</evidence>
<dbReference type="InterPro" id="IPR005484">
    <property type="entry name" value="Ribosomal_uL18_bac/plant/anim"/>
</dbReference>
<proteinExistence type="inferred from homology"/>
<reference evidence="5" key="2">
    <citation type="submission" date="2025-08" db="UniProtKB">
        <authorList>
            <consortium name="RefSeq"/>
        </authorList>
    </citation>
    <scope>IDENTIFICATION</scope>
    <source>
        <tissue evidence="5">Etiolated seedlings</tissue>
    </source>
</reference>
<accession>A0A3Q7X6S9</accession>
<dbReference type="GO" id="GO:1990904">
    <property type="term" value="C:ribonucleoprotein complex"/>
    <property type="evidence" value="ECO:0007669"/>
    <property type="project" value="UniProtKB-KW"/>
</dbReference>
<keyword evidence="3" id="KW-0687">Ribonucleoprotein</keyword>
<keyword evidence="4" id="KW-1185">Reference proteome</keyword>
<dbReference type="PANTHER" id="PTHR12899:SF13">
    <property type="entry name" value="50S RIBOSOMAL L18-LIKE PROTEIN"/>
    <property type="match status" value="1"/>
</dbReference>
<dbReference type="STRING" id="3827.A0A3Q7X6S9"/>
<keyword evidence="2" id="KW-0689">Ribosomal protein</keyword>
<protein>
    <submittedName>
        <fullName evidence="5">Uncharacterized protein LOC105851913</fullName>
    </submittedName>
</protein>
<evidence type="ECO:0000256" key="1">
    <source>
        <dbReference type="ARBA" id="ARBA00007116"/>
    </source>
</evidence>
<dbReference type="SUPFAM" id="SSF53137">
    <property type="entry name" value="Translational machinery components"/>
    <property type="match status" value="1"/>
</dbReference>
<dbReference type="OrthoDB" id="736100at2759"/>
<dbReference type="PANTHER" id="PTHR12899">
    <property type="entry name" value="39S RIBOSOMAL PROTEIN L18, MITOCHONDRIAL"/>
    <property type="match status" value="1"/>
</dbReference>
<dbReference type="Pfam" id="PF00861">
    <property type="entry name" value="Ribosomal_L18p"/>
    <property type="match status" value="1"/>
</dbReference>
<evidence type="ECO:0000256" key="3">
    <source>
        <dbReference type="ARBA" id="ARBA00023274"/>
    </source>
</evidence>
<dbReference type="GO" id="GO:0008097">
    <property type="term" value="F:5S rRNA binding"/>
    <property type="evidence" value="ECO:0007669"/>
    <property type="project" value="TreeGrafter"/>
</dbReference>
<dbReference type="GeneID" id="105851913"/>
<reference evidence="4" key="1">
    <citation type="journal article" date="2013" name="Nat. Biotechnol.">
        <title>Draft genome sequence of chickpea (Cicer arietinum) provides a resource for trait improvement.</title>
        <authorList>
            <person name="Varshney R.K."/>
            <person name="Song C."/>
            <person name="Saxena R.K."/>
            <person name="Azam S."/>
            <person name="Yu S."/>
            <person name="Sharpe A.G."/>
            <person name="Cannon S."/>
            <person name="Baek J."/>
            <person name="Rosen B.D."/>
            <person name="Tar'an B."/>
            <person name="Millan T."/>
            <person name="Zhang X."/>
            <person name="Ramsay L.D."/>
            <person name="Iwata A."/>
            <person name="Wang Y."/>
            <person name="Nelson W."/>
            <person name="Farmer A.D."/>
            <person name="Gaur P.M."/>
            <person name="Soderlund C."/>
            <person name="Penmetsa R.V."/>
            <person name="Xu C."/>
            <person name="Bharti A.K."/>
            <person name="He W."/>
            <person name="Winter P."/>
            <person name="Zhao S."/>
            <person name="Hane J.K."/>
            <person name="Carrasquilla-Garcia N."/>
            <person name="Condie J.A."/>
            <person name="Upadhyaya H.D."/>
            <person name="Luo M.C."/>
            <person name="Thudi M."/>
            <person name="Gowda C.L."/>
            <person name="Singh N.P."/>
            <person name="Lichtenzveig J."/>
            <person name="Gali K.K."/>
            <person name="Rubio J."/>
            <person name="Nadarajan N."/>
            <person name="Dolezel J."/>
            <person name="Bansal K.C."/>
            <person name="Xu X."/>
            <person name="Edwards D."/>
            <person name="Zhang G."/>
            <person name="Kahl G."/>
            <person name="Gil J."/>
            <person name="Singh K.B."/>
            <person name="Datta S.K."/>
            <person name="Jackson S.A."/>
            <person name="Wang J."/>
            <person name="Cook D.R."/>
        </authorList>
    </citation>
    <scope>NUCLEOTIDE SEQUENCE [LARGE SCALE GENOMIC DNA]</scope>
    <source>
        <strain evidence="4">cv. CDC Frontier</strain>
    </source>
</reference>